<reference evidence="1" key="2">
    <citation type="journal article" date="2021" name="PeerJ">
        <title>Extensive microbial diversity within the chicken gut microbiome revealed by metagenomics and culture.</title>
        <authorList>
            <person name="Gilroy R."/>
            <person name="Ravi A."/>
            <person name="Getino M."/>
            <person name="Pursley I."/>
            <person name="Horton D.L."/>
            <person name="Alikhan N.F."/>
            <person name="Baker D."/>
            <person name="Gharbi K."/>
            <person name="Hall N."/>
            <person name="Watson M."/>
            <person name="Adriaenssens E.M."/>
            <person name="Foster-Nyarko E."/>
            <person name="Jarju S."/>
            <person name="Secka A."/>
            <person name="Antonio M."/>
            <person name="Oren A."/>
            <person name="Chaudhuri R.R."/>
            <person name="La Ragione R."/>
            <person name="Hildebrand F."/>
            <person name="Pallen M.J."/>
        </authorList>
    </citation>
    <scope>NUCLEOTIDE SEQUENCE</scope>
    <source>
        <strain evidence="1">G3-3990</strain>
    </source>
</reference>
<evidence type="ECO:0000313" key="1">
    <source>
        <dbReference type="EMBL" id="MBO8459249.1"/>
    </source>
</evidence>
<gene>
    <name evidence="1" type="ORF">IAA73_02810</name>
</gene>
<protein>
    <submittedName>
        <fullName evidence="1">Uncharacterized protein</fullName>
    </submittedName>
</protein>
<accession>A0A9D9HT33</accession>
<dbReference type="AlphaFoldDB" id="A0A9D9HT33"/>
<name>A0A9D9HT33_9BACT</name>
<reference evidence="1" key="1">
    <citation type="submission" date="2020-10" db="EMBL/GenBank/DDBJ databases">
        <authorList>
            <person name="Gilroy R."/>
        </authorList>
    </citation>
    <scope>NUCLEOTIDE SEQUENCE</scope>
    <source>
        <strain evidence="1">G3-3990</strain>
    </source>
</reference>
<proteinExistence type="predicted"/>
<organism evidence="1 2">
    <name type="scientific">Candidatus Gallipaludibacter merdavium</name>
    <dbReference type="NCBI Taxonomy" id="2840839"/>
    <lineage>
        <taxon>Bacteria</taxon>
        <taxon>Pseudomonadati</taxon>
        <taxon>Bacteroidota</taxon>
        <taxon>Bacteroidia</taxon>
        <taxon>Bacteroidales</taxon>
        <taxon>Candidatus Gallipaludibacter</taxon>
    </lineage>
</organism>
<dbReference type="Proteomes" id="UP000823641">
    <property type="component" value="Unassembled WGS sequence"/>
</dbReference>
<evidence type="ECO:0000313" key="2">
    <source>
        <dbReference type="Proteomes" id="UP000823641"/>
    </source>
</evidence>
<sequence>MRIFLIMALYVLALYGCRENIMDEISKHENKTTVHLAVKGMASDVNSQLEDVIDNVFAFRFLDGVLVQEFEHINLASNRSFDLHFTEKRGKLVLWANADGFLADSTFMEQITTEEEFMAYTATAEQMSRNRLTMTASVDLDTVGSELYVQLKRSLARIDLKSEFEGVKVRKVALHGISDKGYVNDVPAIISPTTTSWVKELEDETGDENVQTLFYPCAQPKATYNVELDVLVDGAWRKLTTTLGAINRNTLYTIRVYGNGSTIGVTVLEDDWQNGHGVTSGQLIKGLIDVDTSVLSENVRVSDTQDTLFLPYIGADVQLVLKANPGAEVVMRGAIDGVEVLRNAARSLVTVANFEVHASHRFPGRTTEYLYLDVMEGTTKKGRVVVVAEANPIGLVGHVKLDENGVCDFNRYIDGELGVITLPEGKTVSMRFPEGEKEWARLVAVDGQNNVFRIEGGWKPNDPEADGRLQQVELVIEDATHTTPEVYTLIRKNWGLPVVNINGTWWCRYNLRGNVKNFEDQITLGNNPVGEEGITEYLKTCSDEDFVAMAGDQYQAGNQEGLKLKLVGESFVYEGFDSNNQMDFGSVDPEYMAPDGYQVPDYSNYRFFTWAENVNLGYGSNVFNNQLGQRINYSITERDIAIEGVSYGTMHVYDYVYDGQHWVLLGMGHQYNATEISGMSIIFATYGKAGKSWMMEGYRQSDDGRGNWYKYASQNAQKTRMIRCVKKPVEYIYE</sequence>
<comment type="caution">
    <text evidence="1">The sequence shown here is derived from an EMBL/GenBank/DDBJ whole genome shotgun (WGS) entry which is preliminary data.</text>
</comment>
<dbReference type="EMBL" id="JADIMG010000030">
    <property type="protein sequence ID" value="MBO8459249.1"/>
    <property type="molecule type" value="Genomic_DNA"/>
</dbReference>
<dbReference type="PROSITE" id="PS51257">
    <property type="entry name" value="PROKAR_LIPOPROTEIN"/>
    <property type="match status" value="1"/>
</dbReference>